<gene>
    <name evidence="1" type="ORF">GCWU0000282_003306</name>
</gene>
<protein>
    <submittedName>
        <fullName evidence="1">Uncharacterized protein</fullName>
    </submittedName>
</protein>
<dbReference type="Proteomes" id="UP000018227">
    <property type="component" value="Unassembled WGS sequence"/>
</dbReference>
<proteinExistence type="predicted"/>
<dbReference type="HOGENOM" id="CLU_3249015_0_0_9"/>
<evidence type="ECO:0000313" key="1">
    <source>
        <dbReference type="EMBL" id="ESL01481.1"/>
    </source>
</evidence>
<dbReference type="STRING" id="592026.GCWU0000282_003306"/>
<comment type="caution">
    <text evidence="1">The sequence shown here is derived from an EMBL/GenBank/DDBJ whole genome shotgun (WGS) entry which is preliminary data.</text>
</comment>
<reference evidence="1 2" key="1">
    <citation type="submission" date="2013-06" db="EMBL/GenBank/DDBJ databases">
        <authorList>
            <person name="Weinstock G."/>
            <person name="Sodergren E."/>
            <person name="Clifton S."/>
            <person name="Fulton L."/>
            <person name="Fulton B."/>
            <person name="Courtney L."/>
            <person name="Fronick C."/>
            <person name="Harrison M."/>
            <person name="Strong C."/>
            <person name="Farmer C."/>
            <person name="Delahaunty K."/>
            <person name="Markovic C."/>
            <person name="Hall O."/>
            <person name="Minx P."/>
            <person name="Tomlinson C."/>
            <person name="Mitreva M."/>
            <person name="Nelson J."/>
            <person name="Hou S."/>
            <person name="Wollam A."/>
            <person name="Pepin K.H."/>
            <person name="Johnson M."/>
            <person name="Bhonagiri V."/>
            <person name="Nash W.E."/>
            <person name="Warren W."/>
            <person name="Chinwalla A."/>
            <person name="Mardis E.R."/>
            <person name="Wilson R.K."/>
        </authorList>
    </citation>
    <scope>NUCLEOTIDE SEQUENCE [LARGE SCALE GENOMIC DNA]</scope>
    <source>
        <strain evidence="1 2">ATCC 51271</strain>
    </source>
</reference>
<organism evidence="1 2">
    <name type="scientific">Catonella morbi ATCC 51271</name>
    <dbReference type="NCBI Taxonomy" id="592026"/>
    <lineage>
        <taxon>Bacteria</taxon>
        <taxon>Bacillati</taxon>
        <taxon>Bacillota</taxon>
        <taxon>Clostridia</taxon>
        <taxon>Lachnospirales</taxon>
        <taxon>Lachnospiraceae</taxon>
        <taxon>Catonella</taxon>
    </lineage>
</organism>
<sequence length="42" mass="4900">MTNFVTEAIQAECCKRGIRFIRPDSALDEALLNDKMWKELIE</sequence>
<evidence type="ECO:0000313" key="2">
    <source>
        <dbReference type="Proteomes" id="UP000018227"/>
    </source>
</evidence>
<dbReference type="AlphaFoldDB" id="V2Y189"/>
<accession>V2Y189</accession>
<dbReference type="EMBL" id="ACIL03000024">
    <property type="protein sequence ID" value="ESL01481.1"/>
    <property type="molecule type" value="Genomic_DNA"/>
</dbReference>
<name>V2Y189_9FIRM</name>
<keyword evidence="2" id="KW-1185">Reference proteome</keyword>